<evidence type="ECO:0000313" key="11">
    <source>
        <dbReference type="EMBL" id="VDK27331.1"/>
    </source>
</evidence>
<dbReference type="InterPro" id="IPR009008">
    <property type="entry name" value="Val/Leu/Ile-tRNA-synth_edit"/>
</dbReference>
<dbReference type="InterPro" id="IPR033705">
    <property type="entry name" value="Anticodon_Ia_Val"/>
</dbReference>
<dbReference type="AlphaFoldDB" id="A0A3P6Q5J4"/>
<keyword evidence="7" id="KW-0030">Aminoacyl-tRNA synthetase</keyword>
<evidence type="ECO:0000256" key="5">
    <source>
        <dbReference type="ARBA" id="ARBA00022840"/>
    </source>
</evidence>
<dbReference type="GO" id="GO:0006438">
    <property type="term" value="P:valyl-tRNA aminoacylation"/>
    <property type="evidence" value="ECO:0007669"/>
    <property type="project" value="InterPro"/>
</dbReference>
<dbReference type="InterPro" id="IPR009080">
    <property type="entry name" value="tRNAsynth_Ia_anticodon-bd"/>
</dbReference>
<dbReference type="GO" id="GO:0005829">
    <property type="term" value="C:cytosol"/>
    <property type="evidence" value="ECO:0007669"/>
    <property type="project" value="TreeGrafter"/>
</dbReference>
<dbReference type="GO" id="GO:0004832">
    <property type="term" value="F:valine-tRNA ligase activity"/>
    <property type="evidence" value="ECO:0007669"/>
    <property type="project" value="UniProtKB-EC"/>
</dbReference>
<evidence type="ECO:0000256" key="1">
    <source>
        <dbReference type="ARBA" id="ARBA00005594"/>
    </source>
</evidence>
<dbReference type="SUPFAM" id="SSF52374">
    <property type="entry name" value="Nucleotidylyl transferase"/>
    <property type="match status" value="1"/>
</dbReference>
<protein>
    <recommendedName>
        <fullName evidence="2">valine--tRNA ligase</fullName>
        <ecNumber evidence="2">6.1.1.9</ecNumber>
    </recommendedName>
    <alternativeName>
        <fullName evidence="8">Valyl-tRNA synthetase</fullName>
    </alternativeName>
</protein>
<evidence type="ECO:0000313" key="12">
    <source>
        <dbReference type="Proteomes" id="UP000271098"/>
    </source>
</evidence>
<sequence>MKITPSHDHVDFAIARKYIGQLLSDEDVSRRCINDSGCLVNASDFNGLDRFEARIKIISRLCDNGKYGGTMPFPEQQLKICGRTGDLIEPVLKKQWFVDCVAMNDTALAALEEGTITVLPRSMQIHLENWLNRKEPWCISRQLDWGQRIPAFRPHSSDRYVRLFSRGESVNLGFGFPGWPDRRINRVPLSVLETGFDIAGFWVARMLTVCHSLTGFFPFTKVLLHGLVRDDEGKKMSKSLGNVIDPLDIIDGVSSQTMLQRLDENAFQGVEKRKAAISLKARFPEGIRRCGPDALRFALLRHDASATDINIDIVQEASEGLRFCNKLWNLCNYAGDVWDNVEGEVVEAASSDRIEDRWIKSRLKSTFLVLMEKMGSDRPHLAFAAMYKFLWNDLCDVYLETTKKALWAKDRERLNVVAGILHEVLEKSLVRLSIFMPFVSEYLFDRIKRKKERNLYDLCLTEKTMDAFTIDNELEKEMHSVLEIIKTVRSLRVLFQLSRRDTLQVACQPDAFDLKRFQHVIQDLCNVTLLSTVPKISSCGRFVPFPVHGYSTKIFVALEVAFADGCLMPCVRGDYEAQIKEKLNNQLQSAQSRKDQFLCRIKKHEMLAKNCERKDLLDKHERRITQVFQKILPL</sequence>
<dbReference type="EMBL" id="UYRT01000070">
    <property type="protein sequence ID" value="VDK27331.1"/>
    <property type="molecule type" value="Genomic_DNA"/>
</dbReference>
<evidence type="ECO:0000256" key="3">
    <source>
        <dbReference type="ARBA" id="ARBA00022598"/>
    </source>
</evidence>
<dbReference type="CDD" id="cd07962">
    <property type="entry name" value="Anticodon_Ia_Val"/>
    <property type="match status" value="1"/>
</dbReference>
<feature type="domain" description="Aminoacyl-tRNA synthetase class Ia" evidence="9">
    <location>
        <begin position="177"/>
        <end position="311"/>
    </location>
</feature>
<keyword evidence="4" id="KW-0547">Nucleotide-binding</keyword>
<dbReference type="SUPFAM" id="SSF50677">
    <property type="entry name" value="ValRS/IleRS/LeuRS editing domain"/>
    <property type="match status" value="1"/>
</dbReference>
<dbReference type="GO" id="GO:0002161">
    <property type="term" value="F:aminoacyl-tRNA deacylase activity"/>
    <property type="evidence" value="ECO:0007669"/>
    <property type="project" value="InterPro"/>
</dbReference>
<dbReference type="Proteomes" id="UP000271098">
    <property type="component" value="Unassembled WGS sequence"/>
</dbReference>
<feature type="domain" description="Aminoacyl-tRNA synthetase class Ia" evidence="9">
    <location>
        <begin position="89"/>
        <end position="158"/>
    </location>
</feature>
<dbReference type="Gene3D" id="3.40.50.620">
    <property type="entry name" value="HUPs"/>
    <property type="match status" value="2"/>
</dbReference>
<dbReference type="Pfam" id="PF00133">
    <property type="entry name" value="tRNA-synt_1"/>
    <property type="match status" value="2"/>
</dbReference>
<dbReference type="OrthoDB" id="629407at2759"/>
<evidence type="ECO:0000256" key="4">
    <source>
        <dbReference type="ARBA" id="ARBA00022741"/>
    </source>
</evidence>
<accession>A0A3P6Q5J4</accession>
<dbReference type="InterPro" id="IPR013155">
    <property type="entry name" value="M/V/L/I-tRNA-synth_anticd-bd"/>
</dbReference>
<dbReference type="Pfam" id="PF08264">
    <property type="entry name" value="Anticodon_1"/>
    <property type="match status" value="1"/>
</dbReference>
<keyword evidence="6" id="KW-0648">Protein biosynthesis</keyword>
<organism evidence="11 12">
    <name type="scientific">Gongylonema pulchrum</name>
    <dbReference type="NCBI Taxonomy" id="637853"/>
    <lineage>
        <taxon>Eukaryota</taxon>
        <taxon>Metazoa</taxon>
        <taxon>Ecdysozoa</taxon>
        <taxon>Nematoda</taxon>
        <taxon>Chromadorea</taxon>
        <taxon>Rhabditida</taxon>
        <taxon>Spirurina</taxon>
        <taxon>Spiruromorpha</taxon>
        <taxon>Spiruroidea</taxon>
        <taxon>Gongylonematidae</taxon>
        <taxon>Gongylonema</taxon>
    </lineage>
</organism>
<dbReference type="EC" id="6.1.1.9" evidence="2"/>
<dbReference type="Gene3D" id="1.10.730.10">
    <property type="entry name" value="Isoleucyl-tRNA Synthetase, Domain 1"/>
    <property type="match status" value="1"/>
</dbReference>
<evidence type="ECO:0000259" key="10">
    <source>
        <dbReference type="Pfam" id="PF08264"/>
    </source>
</evidence>
<dbReference type="SUPFAM" id="SSF47323">
    <property type="entry name" value="Anticodon-binding domain of a subclass of class I aminoacyl-tRNA synthetases"/>
    <property type="match status" value="1"/>
</dbReference>
<evidence type="ECO:0000256" key="7">
    <source>
        <dbReference type="ARBA" id="ARBA00023146"/>
    </source>
</evidence>
<dbReference type="PANTHER" id="PTHR11946">
    <property type="entry name" value="VALYL-TRNA SYNTHETASES"/>
    <property type="match status" value="1"/>
</dbReference>
<feature type="domain" description="Methionyl/Valyl/Leucyl/Isoleucyl-tRNA synthetase anticodon-binding" evidence="10">
    <location>
        <begin position="356"/>
        <end position="505"/>
    </location>
</feature>
<evidence type="ECO:0000256" key="2">
    <source>
        <dbReference type="ARBA" id="ARBA00013169"/>
    </source>
</evidence>
<dbReference type="Gene3D" id="3.90.740.10">
    <property type="entry name" value="Valyl/Leucyl/Isoleucyl-tRNA synthetase, editing domain"/>
    <property type="match status" value="1"/>
</dbReference>
<reference evidence="11 12" key="1">
    <citation type="submission" date="2018-11" db="EMBL/GenBank/DDBJ databases">
        <authorList>
            <consortium name="Pathogen Informatics"/>
        </authorList>
    </citation>
    <scope>NUCLEOTIDE SEQUENCE [LARGE SCALE GENOMIC DNA]</scope>
</reference>
<dbReference type="InterPro" id="IPR002303">
    <property type="entry name" value="Valyl-tRNA_ligase"/>
</dbReference>
<proteinExistence type="inferred from homology"/>
<evidence type="ECO:0000259" key="9">
    <source>
        <dbReference type="Pfam" id="PF00133"/>
    </source>
</evidence>
<dbReference type="PRINTS" id="PR00986">
    <property type="entry name" value="TRNASYNTHVAL"/>
</dbReference>
<dbReference type="GO" id="GO:0005524">
    <property type="term" value="F:ATP binding"/>
    <property type="evidence" value="ECO:0007669"/>
    <property type="project" value="UniProtKB-KW"/>
</dbReference>
<evidence type="ECO:0000256" key="8">
    <source>
        <dbReference type="ARBA" id="ARBA00029936"/>
    </source>
</evidence>
<evidence type="ECO:0000256" key="6">
    <source>
        <dbReference type="ARBA" id="ARBA00022917"/>
    </source>
</evidence>
<dbReference type="InterPro" id="IPR002300">
    <property type="entry name" value="aa-tRNA-synth_Ia"/>
</dbReference>
<keyword evidence="3" id="KW-0436">Ligase</keyword>
<name>A0A3P6Q5J4_9BILA</name>
<comment type="similarity">
    <text evidence="1">Belongs to the class-I aminoacyl-tRNA synthetase family.</text>
</comment>
<dbReference type="PANTHER" id="PTHR11946:SF111">
    <property type="entry name" value="VALINE--TRNA LIGASE"/>
    <property type="match status" value="1"/>
</dbReference>
<keyword evidence="12" id="KW-1185">Reference proteome</keyword>
<dbReference type="InterPro" id="IPR014729">
    <property type="entry name" value="Rossmann-like_a/b/a_fold"/>
</dbReference>
<keyword evidence="5" id="KW-0067">ATP-binding</keyword>
<gene>
    <name evidence="11" type="ORF">GPUH_LOCUS112</name>
</gene>